<dbReference type="NCBIfam" id="TIGR00754">
    <property type="entry name" value="bfr"/>
    <property type="match status" value="1"/>
</dbReference>
<dbReference type="GO" id="GO:0005829">
    <property type="term" value="C:cytosol"/>
    <property type="evidence" value="ECO:0007669"/>
    <property type="project" value="TreeGrafter"/>
</dbReference>
<feature type="binding site" evidence="11">
    <location>
        <position position="130"/>
    </location>
    <ligand>
        <name>Fe cation</name>
        <dbReference type="ChEBI" id="CHEBI:24875"/>
        <label>2</label>
    </ligand>
</feature>
<dbReference type="RefSeq" id="WP_091813565.1">
    <property type="nucleotide sequence ID" value="NZ_FOCW01000001.1"/>
</dbReference>
<dbReference type="CDD" id="cd00907">
    <property type="entry name" value="Bacterioferritin"/>
    <property type="match status" value="1"/>
</dbReference>
<keyword evidence="8" id="KW-0406">Ion transport</keyword>
<proteinExistence type="inferred from homology"/>
<keyword evidence="12" id="KW-0349">Heme</keyword>
<feature type="binding site" evidence="11">
    <location>
        <position position="50"/>
    </location>
    <ligand>
        <name>Fe cation</name>
        <dbReference type="ChEBI" id="CHEBI:24875"/>
        <label>3</label>
    </ligand>
</feature>
<dbReference type="Gene3D" id="1.20.1260.10">
    <property type="match status" value="1"/>
</dbReference>
<dbReference type="PRINTS" id="PR00601">
    <property type="entry name" value="BACFERRITIN"/>
</dbReference>
<accession>A0A1H8E5R4</accession>
<dbReference type="OrthoDB" id="9800505at2"/>
<dbReference type="InterPro" id="IPR008331">
    <property type="entry name" value="Ferritin_DPS_dom"/>
</dbReference>
<dbReference type="GO" id="GO:0006879">
    <property type="term" value="P:intracellular iron ion homeostasis"/>
    <property type="evidence" value="ECO:0007669"/>
    <property type="project" value="UniProtKB-KW"/>
</dbReference>
<dbReference type="InterPro" id="IPR002024">
    <property type="entry name" value="Bacterioferritin"/>
</dbReference>
<dbReference type="PIRSF" id="PIRSF002560">
    <property type="entry name" value="Bacterioferritin"/>
    <property type="match status" value="1"/>
</dbReference>
<dbReference type="EMBL" id="FOCW01000001">
    <property type="protein sequence ID" value="SEN14750.1"/>
    <property type="molecule type" value="Genomic_DNA"/>
</dbReference>
<feature type="binding site" evidence="11">
    <location>
        <position position="54"/>
    </location>
    <ligand>
        <name>Fe cation</name>
        <dbReference type="ChEBI" id="CHEBI:24875"/>
        <label>1</label>
    </ligand>
</feature>
<dbReference type="PROSITE" id="PS00549">
    <property type="entry name" value="BACTERIOFERRITIN"/>
    <property type="match status" value="1"/>
</dbReference>
<gene>
    <name evidence="14" type="ORF">SAMN02745977_00569</name>
</gene>
<comment type="similarity">
    <text evidence="1 10 12">Belongs to the bacterioferritin family.</text>
</comment>
<dbReference type="SUPFAM" id="SSF47240">
    <property type="entry name" value="Ferritin-like"/>
    <property type="match status" value="1"/>
</dbReference>
<dbReference type="InterPro" id="IPR009040">
    <property type="entry name" value="Ferritin-like_diiron"/>
</dbReference>
<evidence type="ECO:0000256" key="11">
    <source>
        <dbReference type="PIRSR" id="PIRSR002560-1"/>
    </source>
</evidence>
<dbReference type="PANTHER" id="PTHR30295:SF9">
    <property type="entry name" value="BACTERIOFERRITIN"/>
    <property type="match status" value="1"/>
</dbReference>
<dbReference type="InterPro" id="IPR012347">
    <property type="entry name" value="Ferritin-like"/>
</dbReference>
<evidence type="ECO:0000256" key="4">
    <source>
        <dbReference type="ARBA" id="ARBA00022496"/>
    </source>
</evidence>
<organism evidence="14 15">
    <name type="scientific">Brachymonas denitrificans DSM 15123</name>
    <dbReference type="NCBI Taxonomy" id="1121117"/>
    <lineage>
        <taxon>Bacteria</taxon>
        <taxon>Pseudomonadati</taxon>
        <taxon>Pseudomonadota</taxon>
        <taxon>Betaproteobacteria</taxon>
        <taxon>Burkholderiales</taxon>
        <taxon>Comamonadaceae</taxon>
        <taxon>Brachymonas</taxon>
    </lineage>
</organism>
<evidence type="ECO:0000256" key="5">
    <source>
        <dbReference type="ARBA" id="ARBA00022723"/>
    </source>
</evidence>
<feature type="domain" description="Ferritin-like diiron" evidence="13">
    <location>
        <begin position="1"/>
        <end position="145"/>
    </location>
</feature>
<comment type="function">
    <text evidence="12">Iron-storage protein.</text>
</comment>
<dbReference type="AlphaFoldDB" id="A0A1H8E5R4"/>
<dbReference type="Pfam" id="PF00210">
    <property type="entry name" value="Ferritin"/>
    <property type="match status" value="1"/>
</dbReference>
<dbReference type="PANTHER" id="PTHR30295">
    <property type="entry name" value="BACTERIOFERRITIN"/>
    <property type="match status" value="1"/>
</dbReference>
<protein>
    <recommendedName>
        <fullName evidence="10 12">Bacterioferritin</fullName>
    </recommendedName>
</protein>
<keyword evidence="4" id="KW-0410">Iron transport</keyword>
<dbReference type="GO" id="GO:0004322">
    <property type="term" value="F:ferroxidase activity"/>
    <property type="evidence" value="ECO:0007669"/>
    <property type="project" value="TreeGrafter"/>
</dbReference>
<evidence type="ECO:0000256" key="8">
    <source>
        <dbReference type="ARBA" id="ARBA00023065"/>
    </source>
</evidence>
<feature type="binding site" evidence="11">
    <location>
        <position position="127"/>
    </location>
    <ligand>
        <name>Fe cation</name>
        <dbReference type="ChEBI" id="CHEBI:24875"/>
        <label>1</label>
    </ligand>
</feature>
<dbReference type="Proteomes" id="UP000199531">
    <property type="component" value="Unassembled WGS sequence"/>
</dbReference>
<keyword evidence="7 10" id="KW-0408">Iron</keyword>
<dbReference type="GO" id="GO:0140315">
    <property type="term" value="F:iron ion sequestering activity"/>
    <property type="evidence" value="ECO:0007669"/>
    <property type="project" value="UniProtKB-ARBA"/>
</dbReference>
<keyword evidence="6" id="KW-0560">Oxidoreductase</keyword>
<evidence type="ECO:0000256" key="1">
    <source>
        <dbReference type="ARBA" id="ARBA00008093"/>
    </source>
</evidence>
<feature type="binding site" evidence="11">
    <location>
        <position position="51"/>
    </location>
    <ligand>
        <name>Fe cation</name>
        <dbReference type="ChEBI" id="CHEBI:24875"/>
        <label>1</label>
    </ligand>
</feature>
<dbReference type="InterPro" id="IPR009078">
    <property type="entry name" value="Ferritin-like_SF"/>
</dbReference>
<dbReference type="GO" id="GO:0008199">
    <property type="term" value="F:ferric iron binding"/>
    <property type="evidence" value="ECO:0007669"/>
    <property type="project" value="InterPro"/>
</dbReference>
<evidence type="ECO:0000256" key="6">
    <source>
        <dbReference type="ARBA" id="ARBA00023002"/>
    </source>
</evidence>
<feature type="binding site" evidence="11">
    <location>
        <position position="18"/>
    </location>
    <ligand>
        <name>Fe cation</name>
        <dbReference type="ChEBI" id="CHEBI:24875"/>
        <label>1</label>
    </ligand>
</feature>
<dbReference type="STRING" id="1121117.SAMN02745977_00569"/>
<keyword evidence="15" id="KW-1185">Reference proteome</keyword>
<feature type="binding site" evidence="11">
    <location>
        <position position="93"/>
    </location>
    <ligand>
        <name>Fe cation</name>
        <dbReference type="ChEBI" id="CHEBI:24875"/>
        <label>2</label>
    </ligand>
</feature>
<evidence type="ECO:0000313" key="15">
    <source>
        <dbReference type="Proteomes" id="UP000199531"/>
    </source>
</evidence>
<evidence type="ECO:0000259" key="13">
    <source>
        <dbReference type="PROSITE" id="PS50905"/>
    </source>
</evidence>
<evidence type="ECO:0000256" key="2">
    <source>
        <dbReference type="ARBA" id="ARBA00022434"/>
    </source>
</evidence>
<comment type="catalytic activity">
    <reaction evidence="9">
        <text>Fe(2+)(in) = Fe(2+)(out)</text>
        <dbReference type="Rhea" id="RHEA:28486"/>
        <dbReference type="ChEBI" id="CHEBI:29033"/>
    </reaction>
</comment>
<name>A0A1H8E5R4_9BURK</name>
<evidence type="ECO:0000313" key="14">
    <source>
        <dbReference type="EMBL" id="SEN14750.1"/>
    </source>
</evidence>
<dbReference type="PROSITE" id="PS50905">
    <property type="entry name" value="FERRITIN_LIKE"/>
    <property type="match status" value="1"/>
</dbReference>
<evidence type="ECO:0000256" key="12">
    <source>
        <dbReference type="RuleBase" id="RU000623"/>
    </source>
</evidence>
<dbReference type="GO" id="GO:0006826">
    <property type="term" value="P:iron ion transport"/>
    <property type="evidence" value="ECO:0007669"/>
    <property type="project" value="UniProtKB-KW"/>
</dbReference>
<keyword evidence="3" id="KW-0813">Transport</keyword>
<dbReference type="FunFam" id="1.20.1260.10:FF:000005">
    <property type="entry name" value="Bacterioferritin"/>
    <property type="match status" value="1"/>
</dbReference>
<evidence type="ECO:0000256" key="3">
    <source>
        <dbReference type="ARBA" id="ARBA00022448"/>
    </source>
</evidence>
<feature type="binding site" evidence="11">
    <location>
        <position position="127"/>
    </location>
    <ligand>
        <name>Fe cation</name>
        <dbReference type="ChEBI" id="CHEBI:24875"/>
        <label>2</label>
    </ligand>
</feature>
<sequence length="160" mass="18240">MKGNPEVIAYLNQLLAGELAARDQYFIHSRMYHEWGYSRLHARIAHEMEDETGHASALIERILMLEGTPAMVPTALKIGADVPAMLQCDLEVELEVREALKQGIALCEQHQDYVSREMLVEQLKDTEEDHAHWLEQQLWLIQQIGLQNYLQSQTGEGAST</sequence>
<feature type="binding site" evidence="11">
    <location>
        <position position="51"/>
    </location>
    <ligand>
        <name>Fe cation</name>
        <dbReference type="ChEBI" id="CHEBI:24875"/>
        <label>2</label>
    </ligand>
</feature>
<reference evidence="14 15" key="1">
    <citation type="submission" date="2016-10" db="EMBL/GenBank/DDBJ databases">
        <authorList>
            <person name="de Groot N.N."/>
        </authorList>
    </citation>
    <scope>NUCLEOTIDE SEQUENCE [LARGE SCALE GENOMIC DNA]</scope>
    <source>
        <strain evidence="14 15">DSM 15123</strain>
    </source>
</reference>
<evidence type="ECO:0000256" key="7">
    <source>
        <dbReference type="ARBA" id="ARBA00023004"/>
    </source>
</evidence>
<evidence type="ECO:0000256" key="10">
    <source>
        <dbReference type="PIRNR" id="PIRNR002560"/>
    </source>
</evidence>
<evidence type="ECO:0000256" key="9">
    <source>
        <dbReference type="ARBA" id="ARBA00036243"/>
    </source>
</evidence>
<keyword evidence="5 10" id="KW-0479">Metal-binding</keyword>
<feature type="binding site" evidence="11">
    <location>
        <position position="46"/>
    </location>
    <ligand>
        <name>Fe cation</name>
        <dbReference type="ChEBI" id="CHEBI:24875"/>
        <label>3</label>
    </ligand>
</feature>
<dbReference type="GO" id="GO:0020037">
    <property type="term" value="F:heme binding"/>
    <property type="evidence" value="ECO:0007669"/>
    <property type="project" value="TreeGrafter"/>
</dbReference>
<keyword evidence="2 10" id="KW-0409">Iron storage</keyword>